<evidence type="ECO:0000313" key="15">
    <source>
        <dbReference type="Proteomes" id="UP000001822"/>
    </source>
</evidence>
<keyword evidence="6 11" id="KW-0798">TonB box</keyword>
<dbReference type="Pfam" id="PF13715">
    <property type="entry name" value="CarbopepD_reg_2"/>
    <property type="match status" value="1"/>
</dbReference>
<protein>
    <recommendedName>
        <fullName evidence="16">TonB-dependent receptor</fullName>
    </recommendedName>
</protein>
<accession>A0A6N4SWK5</accession>
<evidence type="ECO:0008006" key="16">
    <source>
        <dbReference type="Google" id="ProtNLM"/>
    </source>
</evidence>
<feature type="domain" description="TonB-dependent receptor-like beta-barrel" evidence="12">
    <location>
        <begin position="310"/>
        <end position="740"/>
    </location>
</feature>
<dbReference type="KEGG" id="chu:CHU_3709"/>
<keyword evidence="4 10" id="KW-0812">Transmembrane</keyword>
<keyword evidence="7 10" id="KW-0472">Membrane</keyword>
<evidence type="ECO:0000256" key="4">
    <source>
        <dbReference type="ARBA" id="ARBA00022692"/>
    </source>
</evidence>
<proteinExistence type="inferred from homology"/>
<evidence type="ECO:0000256" key="1">
    <source>
        <dbReference type="ARBA" id="ARBA00004571"/>
    </source>
</evidence>
<keyword evidence="8" id="KW-0675">Receptor</keyword>
<dbReference type="InterPro" id="IPR036942">
    <property type="entry name" value="Beta-barrel_TonB_sf"/>
</dbReference>
<dbReference type="Pfam" id="PF00593">
    <property type="entry name" value="TonB_dep_Rec_b-barrel"/>
    <property type="match status" value="1"/>
</dbReference>
<evidence type="ECO:0000256" key="5">
    <source>
        <dbReference type="ARBA" id="ARBA00022729"/>
    </source>
</evidence>
<dbReference type="AlphaFoldDB" id="A0A6N4SWK5"/>
<evidence type="ECO:0000259" key="12">
    <source>
        <dbReference type="Pfam" id="PF00593"/>
    </source>
</evidence>
<dbReference type="Proteomes" id="UP000001822">
    <property type="component" value="Chromosome"/>
</dbReference>
<evidence type="ECO:0000256" key="11">
    <source>
        <dbReference type="RuleBase" id="RU003357"/>
    </source>
</evidence>
<dbReference type="InterPro" id="IPR012910">
    <property type="entry name" value="Plug_dom"/>
</dbReference>
<dbReference type="OrthoDB" id="9795928at2"/>
<dbReference type="Gene3D" id="2.40.170.20">
    <property type="entry name" value="TonB-dependent receptor, beta-barrel domain"/>
    <property type="match status" value="1"/>
</dbReference>
<keyword evidence="2 10" id="KW-0813">Transport</keyword>
<evidence type="ECO:0000256" key="8">
    <source>
        <dbReference type="ARBA" id="ARBA00023170"/>
    </source>
</evidence>
<feature type="domain" description="TonB-dependent receptor plug" evidence="13">
    <location>
        <begin position="130"/>
        <end position="228"/>
    </location>
</feature>
<dbReference type="GO" id="GO:0044718">
    <property type="term" value="P:siderophore transmembrane transport"/>
    <property type="evidence" value="ECO:0007669"/>
    <property type="project" value="TreeGrafter"/>
</dbReference>
<evidence type="ECO:0000256" key="7">
    <source>
        <dbReference type="ARBA" id="ARBA00023136"/>
    </source>
</evidence>
<dbReference type="SUPFAM" id="SSF56935">
    <property type="entry name" value="Porins"/>
    <property type="match status" value="1"/>
</dbReference>
<evidence type="ECO:0000256" key="6">
    <source>
        <dbReference type="ARBA" id="ARBA00023077"/>
    </source>
</evidence>
<dbReference type="PANTHER" id="PTHR30069:SF29">
    <property type="entry name" value="HEMOGLOBIN AND HEMOGLOBIN-HAPTOGLOBIN-BINDING PROTEIN 1-RELATED"/>
    <property type="match status" value="1"/>
</dbReference>
<dbReference type="InterPro" id="IPR039426">
    <property type="entry name" value="TonB-dep_rcpt-like"/>
</dbReference>
<dbReference type="InterPro" id="IPR008969">
    <property type="entry name" value="CarboxyPept-like_regulatory"/>
</dbReference>
<evidence type="ECO:0000313" key="14">
    <source>
        <dbReference type="EMBL" id="ABG60942.1"/>
    </source>
</evidence>
<dbReference type="Pfam" id="PF07715">
    <property type="entry name" value="Plug"/>
    <property type="match status" value="1"/>
</dbReference>
<dbReference type="SUPFAM" id="SSF49464">
    <property type="entry name" value="Carboxypeptidase regulatory domain-like"/>
    <property type="match status" value="1"/>
</dbReference>
<evidence type="ECO:0000256" key="10">
    <source>
        <dbReference type="PROSITE-ProRule" id="PRU01360"/>
    </source>
</evidence>
<gene>
    <name evidence="14" type="ordered locus">CHU_3709</name>
</gene>
<evidence type="ECO:0000259" key="13">
    <source>
        <dbReference type="Pfam" id="PF07715"/>
    </source>
</evidence>
<keyword evidence="9 10" id="KW-0998">Cell outer membrane</keyword>
<dbReference type="GO" id="GO:0009279">
    <property type="term" value="C:cell outer membrane"/>
    <property type="evidence" value="ECO:0007669"/>
    <property type="project" value="UniProtKB-SubCell"/>
</dbReference>
<evidence type="ECO:0000256" key="3">
    <source>
        <dbReference type="ARBA" id="ARBA00022452"/>
    </source>
</evidence>
<dbReference type="InterPro" id="IPR037066">
    <property type="entry name" value="Plug_dom_sf"/>
</dbReference>
<dbReference type="PROSITE" id="PS52016">
    <property type="entry name" value="TONB_DEPENDENT_REC_3"/>
    <property type="match status" value="1"/>
</dbReference>
<name>A0A6N4SWK5_CYTH3</name>
<keyword evidence="3 10" id="KW-1134">Transmembrane beta strand</keyword>
<keyword evidence="15" id="KW-1185">Reference proteome</keyword>
<comment type="similarity">
    <text evidence="10 11">Belongs to the TonB-dependent receptor family.</text>
</comment>
<sequence length="776" mass="87636">MKKFVFAWVIVCISIIELQAQSMHVSSYCSNKIYGFIQYQNTKEPVAGALVFVQELNSYVLSNTEGVFEIDSLCEGVYRLHIDMVSCFHKDTTIIVPVKNSIVISMEQSSDEKEIIIIDPLHTNQPEISSKEILEKDELARLRGTSLGESLKSIPGVSAIQTGPTIFKPVIQGMYGSRVLILNNGIRQEGQQWGNEHAPEVDPFIASRITVIKGAQSIRYGSDAIGGVVLLEPEELNTFRGTKALLNLGGFSNNRAGVVSGIVEHGFKNMPGLAVRLQGTLRKGGNTKTPDYWLKNTGFQETNFSWAAVYQRNRWGVETFYSQFNTELGIFSGSHIGNVTDLINAINNDQPAVTSGFSYAIERPKQVVTHELWKNKAYYKFGQSRLVFEYARQYNKRQEYDSHKAYNPNLPDQAQLQFELTTQLIQSYVEHTIGRIKGVVGAAYINQSNTYEGRYFIPNFRSNAIGLYITESYQASLKTTIEAGLRYDYKTVQSYYYENNSLQTPDRSFQSPTVSVGVATVLNDYLNLQTTAGTAFRPPNVNELYSNGVHHGAAAYEIGNPDLTSEHSVNVSMTLNYVFKKCFGYFHTYGYYFNNYIYLKPAFPPTLTIRGAFPTFEYTQVNATYGGFDIAFNDSLSKHLIYSTRLSLVSAYDRTQHDWLIYIPPTRWQNGIKYLLPSKGRIIKPYLSLDGIWVAHKSNTPADGDYKSPPPGYFLLQAEIGTHITIAKQDMLVTLTGQNLLNTRYRDYLDRFRYYADAAGRNIILRLQIPLDFTKN</sequence>
<dbReference type="GO" id="GO:0015344">
    <property type="term" value="F:siderophore uptake transmembrane transporter activity"/>
    <property type="evidence" value="ECO:0007669"/>
    <property type="project" value="TreeGrafter"/>
</dbReference>
<evidence type="ECO:0000256" key="9">
    <source>
        <dbReference type="ARBA" id="ARBA00023237"/>
    </source>
</evidence>
<reference evidence="14 15" key="1">
    <citation type="journal article" date="2007" name="Appl. Environ. Microbiol.">
        <title>Genome sequence of the cellulolytic gliding bacterium Cytophaga hutchinsonii.</title>
        <authorList>
            <person name="Xie G."/>
            <person name="Bruce D.C."/>
            <person name="Challacombe J.F."/>
            <person name="Chertkov O."/>
            <person name="Detter J.C."/>
            <person name="Gilna P."/>
            <person name="Han C.S."/>
            <person name="Lucas S."/>
            <person name="Misra M."/>
            <person name="Myers G.L."/>
            <person name="Richardson P."/>
            <person name="Tapia R."/>
            <person name="Thayer N."/>
            <person name="Thompson L.S."/>
            <person name="Brettin T.S."/>
            <person name="Henrissat B."/>
            <person name="Wilson D.B."/>
            <person name="McBride M.J."/>
        </authorList>
    </citation>
    <scope>NUCLEOTIDE SEQUENCE [LARGE SCALE GENOMIC DNA]</scope>
    <source>
        <strain evidence="15">ATCC 33406 / DSM 1761 / CIP 103989 / NBRC 15051 / NCIMB 9469 / D465</strain>
    </source>
</reference>
<comment type="subcellular location">
    <subcellularLocation>
        <location evidence="1 10">Cell outer membrane</location>
        <topology evidence="1 10">Multi-pass membrane protein</topology>
    </subcellularLocation>
</comment>
<dbReference type="RefSeq" id="WP_011587047.1">
    <property type="nucleotide sequence ID" value="NC_008255.1"/>
</dbReference>
<organism evidence="14 15">
    <name type="scientific">Cytophaga hutchinsonii (strain ATCC 33406 / DSM 1761 / CIP 103989 / NBRC 15051 / NCIMB 9469 / D465)</name>
    <dbReference type="NCBI Taxonomy" id="269798"/>
    <lineage>
        <taxon>Bacteria</taxon>
        <taxon>Pseudomonadati</taxon>
        <taxon>Bacteroidota</taxon>
        <taxon>Cytophagia</taxon>
        <taxon>Cytophagales</taxon>
        <taxon>Cytophagaceae</taxon>
        <taxon>Cytophaga</taxon>
    </lineage>
</organism>
<evidence type="ECO:0000256" key="2">
    <source>
        <dbReference type="ARBA" id="ARBA00022448"/>
    </source>
</evidence>
<dbReference type="Gene3D" id="2.170.130.10">
    <property type="entry name" value="TonB-dependent receptor, plug domain"/>
    <property type="match status" value="1"/>
</dbReference>
<dbReference type="PANTHER" id="PTHR30069">
    <property type="entry name" value="TONB-DEPENDENT OUTER MEMBRANE RECEPTOR"/>
    <property type="match status" value="1"/>
</dbReference>
<dbReference type="EMBL" id="CP000383">
    <property type="protein sequence ID" value="ABG60942.1"/>
    <property type="molecule type" value="Genomic_DNA"/>
</dbReference>
<dbReference type="InterPro" id="IPR000531">
    <property type="entry name" value="Beta-barrel_TonB"/>
</dbReference>
<keyword evidence="5" id="KW-0732">Signal</keyword>